<keyword evidence="2" id="KW-1185">Reference proteome</keyword>
<organism evidence="1 2">
    <name type="scientific">Rhododendron molle</name>
    <name type="common">Chinese azalea</name>
    <name type="synonym">Azalea mollis</name>
    <dbReference type="NCBI Taxonomy" id="49168"/>
    <lineage>
        <taxon>Eukaryota</taxon>
        <taxon>Viridiplantae</taxon>
        <taxon>Streptophyta</taxon>
        <taxon>Embryophyta</taxon>
        <taxon>Tracheophyta</taxon>
        <taxon>Spermatophyta</taxon>
        <taxon>Magnoliopsida</taxon>
        <taxon>eudicotyledons</taxon>
        <taxon>Gunneridae</taxon>
        <taxon>Pentapetalae</taxon>
        <taxon>asterids</taxon>
        <taxon>Ericales</taxon>
        <taxon>Ericaceae</taxon>
        <taxon>Ericoideae</taxon>
        <taxon>Rhodoreae</taxon>
        <taxon>Rhododendron</taxon>
    </lineage>
</organism>
<comment type="caution">
    <text evidence="1">The sequence shown here is derived from an EMBL/GenBank/DDBJ whole genome shotgun (WGS) entry which is preliminary data.</text>
</comment>
<proteinExistence type="predicted"/>
<evidence type="ECO:0000313" key="1">
    <source>
        <dbReference type="EMBL" id="KAI8524996.1"/>
    </source>
</evidence>
<sequence>MRTNLDLDSRESQTDRISAQTREAHMKSGRFHDRDTCTRRTPKIDLSLLETQRIPTHSDHGSGKWWTVTGAAERDRGGSSGYGLGIKGDGCGEGCRQRGRPTAELTKGWVTEGWWGWRGGHGEGLGMEGSGCGGQWHRRRPDGGDDGGRSKGRRLGKTTTN</sequence>
<dbReference type="EMBL" id="CM046400">
    <property type="protein sequence ID" value="KAI8524996.1"/>
    <property type="molecule type" value="Genomic_DNA"/>
</dbReference>
<name>A0ACC0L8G0_RHOML</name>
<evidence type="ECO:0000313" key="2">
    <source>
        <dbReference type="Proteomes" id="UP001062846"/>
    </source>
</evidence>
<accession>A0ACC0L8G0</accession>
<dbReference type="Proteomes" id="UP001062846">
    <property type="component" value="Chromosome 13"/>
</dbReference>
<protein>
    <submittedName>
        <fullName evidence="1">Uncharacterized protein</fullName>
    </submittedName>
</protein>
<reference evidence="1" key="1">
    <citation type="submission" date="2022-02" db="EMBL/GenBank/DDBJ databases">
        <title>Plant Genome Project.</title>
        <authorList>
            <person name="Zhang R.-G."/>
        </authorList>
    </citation>
    <scope>NUCLEOTIDE SEQUENCE</scope>
    <source>
        <strain evidence="1">AT1</strain>
    </source>
</reference>
<gene>
    <name evidence="1" type="ORF">RHMOL_Rhmol13G0193300</name>
</gene>